<dbReference type="GO" id="GO:0003779">
    <property type="term" value="F:actin binding"/>
    <property type="evidence" value="ECO:0007669"/>
    <property type="project" value="InterPro"/>
</dbReference>
<dbReference type="Proteomes" id="UP000694545">
    <property type="component" value="Unplaced"/>
</dbReference>
<dbReference type="GO" id="GO:0005198">
    <property type="term" value="F:structural molecule activity"/>
    <property type="evidence" value="ECO:0007669"/>
    <property type="project" value="InterPro"/>
</dbReference>
<dbReference type="Pfam" id="PF04382">
    <property type="entry name" value="SAB"/>
    <property type="match status" value="1"/>
</dbReference>
<reference evidence="6" key="2">
    <citation type="submission" date="2025-09" db="UniProtKB">
        <authorList>
            <consortium name="Ensembl"/>
        </authorList>
    </citation>
    <scope>IDENTIFICATION</scope>
</reference>
<dbReference type="PANTHER" id="PTHR23280:SF12">
    <property type="entry name" value="PROTEIN 4.1"/>
    <property type="match status" value="1"/>
</dbReference>
<dbReference type="PANTHER" id="PTHR23280">
    <property type="entry name" value="4.1 G PROTEIN"/>
    <property type="match status" value="1"/>
</dbReference>
<dbReference type="InterPro" id="IPR008379">
    <property type="entry name" value="Band_4.1_C"/>
</dbReference>
<reference evidence="6" key="1">
    <citation type="submission" date="2025-08" db="UniProtKB">
        <authorList>
            <consortium name="Ensembl"/>
        </authorList>
    </citation>
    <scope>IDENTIFICATION</scope>
</reference>
<organism evidence="6 7">
    <name type="scientific">Varanus komodoensis</name>
    <name type="common">Komodo dragon</name>
    <dbReference type="NCBI Taxonomy" id="61221"/>
    <lineage>
        <taxon>Eukaryota</taxon>
        <taxon>Metazoa</taxon>
        <taxon>Chordata</taxon>
        <taxon>Craniata</taxon>
        <taxon>Vertebrata</taxon>
        <taxon>Euteleostomi</taxon>
        <taxon>Lepidosauria</taxon>
        <taxon>Squamata</taxon>
        <taxon>Bifurcata</taxon>
        <taxon>Unidentata</taxon>
        <taxon>Episquamata</taxon>
        <taxon>Toxicofera</taxon>
        <taxon>Anguimorpha</taxon>
        <taxon>Paleoanguimorpha</taxon>
        <taxon>Varanoidea</taxon>
        <taxon>Varanidae</taxon>
        <taxon>Varanus</taxon>
    </lineage>
</organism>
<evidence type="ECO:0000259" key="4">
    <source>
        <dbReference type="Pfam" id="PF04382"/>
    </source>
</evidence>
<accession>A0A8D2KU17</accession>
<dbReference type="InterPro" id="IPR007477">
    <property type="entry name" value="SAB_dom"/>
</dbReference>
<dbReference type="GO" id="GO:0005886">
    <property type="term" value="C:plasma membrane"/>
    <property type="evidence" value="ECO:0007669"/>
    <property type="project" value="TreeGrafter"/>
</dbReference>
<evidence type="ECO:0000313" key="6">
    <source>
        <dbReference type="Ensembl" id="ENSVKKP00000007164.1"/>
    </source>
</evidence>
<keyword evidence="3" id="KW-0206">Cytoskeleton</keyword>
<evidence type="ECO:0000259" key="5">
    <source>
        <dbReference type="Pfam" id="PF05902"/>
    </source>
</evidence>
<dbReference type="Ensembl" id="ENSVKKT00000007352.1">
    <property type="protein sequence ID" value="ENSVKKP00000007164.1"/>
    <property type="gene ID" value="ENSVKKG00000005164.1"/>
</dbReference>
<dbReference type="GO" id="GO:0005856">
    <property type="term" value="C:cytoskeleton"/>
    <property type="evidence" value="ECO:0007669"/>
    <property type="project" value="UniProtKB-SubCell"/>
</dbReference>
<proteinExistence type="predicted"/>
<comment type="subcellular location">
    <subcellularLocation>
        <location evidence="1">Cytoplasm</location>
        <location evidence="1">Cytoskeleton</location>
    </subcellularLocation>
</comment>
<evidence type="ECO:0000256" key="3">
    <source>
        <dbReference type="ARBA" id="ARBA00023212"/>
    </source>
</evidence>
<protein>
    <submittedName>
        <fullName evidence="6">Erythrocyte membrane protein band 4.1</fullName>
    </submittedName>
</protein>
<dbReference type="GO" id="GO:0031032">
    <property type="term" value="P:actomyosin structure organization"/>
    <property type="evidence" value="ECO:0007669"/>
    <property type="project" value="TreeGrafter"/>
</dbReference>
<feature type="domain" description="SAB" evidence="4">
    <location>
        <begin position="1"/>
        <end position="49"/>
    </location>
</feature>
<evidence type="ECO:0000256" key="2">
    <source>
        <dbReference type="ARBA" id="ARBA00022490"/>
    </source>
</evidence>
<sequence length="198" mass="21788">MLEDLDKAQEEIKKHHANISELKKNFMESVPEPRPSEWDKRLSTHSPFRTLNINGQIPTGVEGPPLVKTQTVTISDVSNTLKSEIPTKEVPIVHTETKTITYEAAQTDDGSGDLDPGVLLTAQTITSETSSSTTTTQITKTVKGGISETRIEKRIVITGDADIDHDQVLVQAIKEAKEQHPDMSVTKVVVHQETEIAK</sequence>
<feature type="domain" description="Band 4.1 C-terminal" evidence="5">
    <location>
        <begin position="88"/>
        <end position="195"/>
    </location>
</feature>
<dbReference type="Pfam" id="PF05902">
    <property type="entry name" value="4_1_CTD"/>
    <property type="match status" value="1"/>
</dbReference>
<dbReference type="GO" id="GO:0030866">
    <property type="term" value="P:cortical actin cytoskeleton organization"/>
    <property type="evidence" value="ECO:0007669"/>
    <property type="project" value="InterPro"/>
</dbReference>
<dbReference type="AlphaFoldDB" id="A0A8D2KU17"/>
<name>A0A8D2KU17_VARKO</name>
<keyword evidence="7" id="KW-1185">Reference proteome</keyword>
<evidence type="ECO:0000256" key="1">
    <source>
        <dbReference type="ARBA" id="ARBA00004245"/>
    </source>
</evidence>
<evidence type="ECO:0000313" key="7">
    <source>
        <dbReference type="Proteomes" id="UP000694545"/>
    </source>
</evidence>
<keyword evidence="2" id="KW-0963">Cytoplasm</keyword>